<dbReference type="KEGG" id="mbr:MONBRDRAFT_11978"/>
<dbReference type="InterPro" id="IPR029063">
    <property type="entry name" value="SAM-dependent_MTases_sf"/>
</dbReference>
<dbReference type="GeneID" id="5895072"/>
<accession>A9VAV3</accession>
<dbReference type="EMBL" id="CH991574">
    <property type="protein sequence ID" value="EDQ85385.1"/>
    <property type="molecule type" value="Genomic_DNA"/>
</dbReference>
<gene>
    <name evidence="1" type="ORF">MONBRDRAFT_11978</name>
</gene>
<evidence type="ECO:0000313" key="2">
    <source>
        <dbReference type="Proteomes" id="UP000001357"/>
    </source>
</evidence>
<dbReference type="InParanoid" id="A9VAV3"/>
<sequence>MASIARHTLAAQSTANQVFLIEGASTEVSASKLFPNDADVASGQQPPHVLVSEIVDSELLGEGILPSLRDANEPSPWTLAAARYLQASHDDYRIWFDLIADKPIDAAPSIPRSAPTCTCGAHQYGESLERFHDPAYLSLACAVSANFSDPAVAEPAADFLQLQTWPQSAPGTGYLTILVVPIQCAAWHEAITPVKQALGFNMDVYDQVAQAQLPMFMDVRMDDYIFTELATAICLQSSDQTSTRLEWELTKPSRVDALMLYMRYELPAAAADDSLVPSAATTTVLDLHPARARWAQQQPLHVGEDGTLSIEMSLDDAIASEIRPPTWSWVAA</sequence>
<dbReference type="RefSeq" id="XP_001749796.1">
    <property type="nucleotide sequence ID" value="XM_001749744.1"/>
</dbReference>
<organism evidence="1 2">
    <name type="scientific">Monosiga brevicollis</name>
    <name type="common">Choanoflagellate</name>
    <dbReference type="NCBI Taxonomy" id="81824"/>
    <lineage>
        <taxon>Eukaryota</taxon>
        <taxon>Choanoflagellata</taxon>
        <taxon>Craspedida</taxon>
        <taxon>Salpingoecidae</taxon>
        <taxon>Monosiga</taxon>
    </lineage>
</organism>
<dbReference type="AlphaFoldDB" id="A9VAV3"/>
<name>A9VAV3_MONBE</name>
<dbReference type="Gene3D" id="3.40.50.150">
    <property type="entry name" value="Vaccinia Virus protein VP39"/>
    <property type="match status" value="1"/>
</dbReference>
<protein>
    <submittedName>
        <fullName evidence="1">Uncharacterized protein</fullName>
    </submittedName>
</protein>
<keyword evidence="2" id="KW-1185">Reference proteome</keyword>
<evidence type="ECO:0000313" key="1">
    <source>
        <dbReference type="EMBL" id="EDQ85385.1"/>
    </source>
</evidence>
<dbReference type="Proteomes" id="UP000001357">
    <property type="component" value="Unassembled WGS sequence"/>
</dbReference>
<reference evidence="1 2" key="1">
    <citation type="journal article" date="2008" name="Nature">
        <title>The genome of the choanoflagellate Monosiga brevicollis and the origin of metazoans.</title>
        <authorList>
            <consortium name="JGI Sequencing"/>
            <person name="King N."/>
            <person name="Westbrook M.J."/>
            <person name="Young S.L."/>
            <person name="Kuo A."/>
            <person name="Abedin M."/>
            <person name="Chapman J."/>
            <person name="Fairclough S."/>
            <person name="Hellsten U."/>
            <person name="Isogai Y."/>
            <person name="Letunic I."/>
            <person name="Marr M."/>
            <person name="Pincus D."/>
            <person name="Putnam N."/>
            <person name="Rokas A."/>
            <person name="Wright K.J."/>
            <person name="Zuzow R."/>
            <person name="Dirks W."/>
            <person name="Good M."/>
            <person name="Goodstein D."/>
            <person name="Lemons D."/>
            <person name="Li W."/>
            <person name="Lyons J.B."/>
            <person name="Morris A."/>
            <person name="Nichols S."/>
            <person name="Richter D.J."/>
            <person name="Salamov A."/>
            <person name="Bork P."/>
            <person name="Lim W.A."/>
            <person name="Manning G."/>
            <person name="Miller W.T."/>
            <person name="McGinnis W."/>
            <person name="Shapiro H."/>
            <person name="Tjian R."/>
            <person name="Grigoriev I.V."/>
            <person name="Rokhsar D."/>
        </authorList>
    </citation>
    <scope>NUCLEOTIDE SEQUENCE [LARGE SCALE GENOMIC DNA]</scope>
    <source>
        <strain evidence="2">MX1 / ATCC 50154</strain>
    </source>
</reference>
<proteinExistence type="predicted"/>